<evidence type="ECO:0000313" key="2">
    <source>
        <dbReference type="Proteomes" id="UP000731465"/>
    </source>
</evidence>
<organism evidence="1 2">
    <name type="scientific">Succinivibrio faecicola</name>
    <dbReference type="NCBI Taxonomy" id="2820300"/>
    <lineage>
        <taxon>Bacteria</taxon>
        <taxon>Pseudomonadati</taxon>
        <taxon>Pseudomonadota</taxon>
        <taxon>Gammaproteobacteria</taxon>
        <taxon>Aeromonadales</taxon>
        <taxon>Succinivibrionaceae</taxon>
        <taxon>Succinivibrio</taxon>
    </lineage>
</organism>
<proteinExistence type="predicted"/>
<dbReference type="Proteomes" id="UP000731465">
    <property type="component" value="Unassembled WGS sequence"/>
</dbReference>
<dbReference type="RefSeq" id="WP_219938200.1">
    <property type="nucleotide sequence ID" value="NZ_JAGFNY010000040.1"/>
</dbReference>
<evidence type="ECO:0000313" key="1">
    <source>
        <dbReference type="EMBL" id="MBW7570976.1"/>
    </source>
</evidence>
<gene>
    <name evidence="1" type="ORF">J5V48_08725</name>
</gene>
<accession>A0ABS7DK91</accession>
<keyword evidence="2" id="KW-1185">Reference proteome</keyword>
<comment type="caution">
    <text evidence="1">The sequence shown here is derived from an EMBL/GenBank/DDBJ whole genome shotgun (WGS) entry which is preliminary data.</text>
</comment>
<sequence>MSKASVRNIIKQRKLSKIANTRSDLESANILGATLEENFGLAATVGLTAAEFLCTLRDGKLPQDQNDLINFVSELSNEMMHRIHDIFPDSLPRPLAIKSLVIATMQLIANADLATGIKAPLSPTYENGKLNIEISVTGEEIIITKRGNEFADKAFAGTNVFANPDIYGQTFYKLSLNAAKYIVEKLSK</sequence>
<name>A0ABS7DK91_9GAMM</name>
<protein>
    <submittedName>
        <fullName evidence="1">Uncharacterized protein</fullName>
    </submittedName>
</protein>
<dbReference type="EMBL" id="JAGFNY010000040">
    <property type="protein sequence ID" value="MBW7570976.1"/>
    <property type="molecule type" value="Genomic_DNA"/>
</dbReference>
<reference evidence="1 2" key="1">
    <citation type="submission" date="2021-03" db="EMBL/GenBank/DDBJ databases">
        <title>Succinivibrio sp. nov. isolated from feces of cow.</title>
        <authorList>
            <person name="Choi J.-Y."/>
        </authorList>
    </citation>
    <scope>NUCLEOTIDE SEQUENCE [LARGE SCALE GENOMIC DNA]</scope>
    <source>
        <strain evidence="1 2">AGMB01872</strain>
    </source>
</reference>